<dbReference type="Gene3D" id="3.40.50.2000">
    <property type="entry name" value="Glycogen Phosphorylase B"/>
    <property type="match status" value="2"/>
</dbReference>
<organism evidence="4 5">
    <name type="scientific">Roseovarius atlanticus</name>
    <dbReference type="NCBI Taxonomy" id="1641875"/>
    <lineage>
        <taxon>Bacteria</taxon>
        <taxon>Pseudomonadati</taxon>
        <taxon>Pseudomonadota</taxon>
        <taxon>Alphaproteobacteria</taxon>
        <taxon>Rhodobacterales</taxon>
        <taxon>Roseobacteraceae</taxon>
        <taxon>Roseovarius</taxon>
    </lineage>
</organism>
<accession>A0A0T5NUL8</accession>
<reference evidence="4 5" key="1">
    <citation type="submission" date="2015-04" db="EMBL/GenBank/DDBJ databases">
        <title>The draft genome sequence of Roseovarius sp.R12b.</title>
        <authorList>
            <person name="Li G."/>
            <person name="Lai Q."/>
            <person name="Shao Z."/>
            <person name="Yan P."/>
        </authorList>
    </citation>
    <scope>NUCLEOTIDE SEQUENCE [LARGE SCALE GENOMIC DNA]</scope>
    <source>
        <strain evidence="4 5">R12B</strain>
    </source>
</reference>
<feature type="domain" description="Glycosyltransferase subfamily 4-like N-terminal" evidence="3">
    <location>
        <begin position="84"/>
        <end position="156"/>
    </location>
</feature>
<evidence type="ECO:0000256" key="1">
    <source>
        <dbReference type="ARBA" id="ARBA00022679"/>
    </source>
</evidence>
<dbReference type="Proteomes" id="UP000051295">
    <property type="component" value="Unassembled WGS sequence"/>
</dbReference>
<dbReference type="Pfam" id="PF00534">
    <property type="entry name" value="Glycos_transf_1"/>
    <property type="match status" value="1"/>
</dbReference>
<dbReference type="PANTHER" id="PTHR46401">
    <property type="entry name" value="GLYCOSYLTRANSFERASE WBBK-RELATED"/>
    <property type="match status" value="1"/>
</dbReference>
<dbReference type="PANTHER" id="PTHR46401:SF2">
    <property type="entry name" value="GLYCOSYLTRANSFERASE WBBK-RELATED"/>
    <property type="match status" value="1"/>
</dbReference>
<dbReference type="SUPFAM" id="SSF53756">
    <property type="entry name" value="UDP-Glycosyltransferase/glycogen phosphorylase"/>
    <property type="match status" value="1"/>
</dbReference>
<dbReference type="EMBL" id="LAXJ01000010">
    <property type="protein sequence ID" value="KRS12446.1"/>
    <property type="molecule type" value="Genomic_DNA"/>
</dbReference>
<feature type="domain" description="Glycosyl transferase family 1" evidence="2">
    <location>
        <begin position="166"/>
        <end position="326"/>
    </location>
</feature>
<keyword evidence="1 4" id="KW-0808">Transferase</keyword>
<dbReference type="RefSeq" id="WP_057793726.1">
    <property type="nucleotide sequence ID" value="NZ_LAXJ01000010.1"/>
</dbReference>
<evidence type="ECO:0000313" key="4">
    <source>
        <dbReference type="EMBL" id="KRS12446.1"/>
    </source>
</evidence>
<dbReference type="GO" id="GO:0009103">
    <property type="term" value="P:lipopolysaccharide biosynthetic process"/>
    <property type="evidence" value="ECO:0007669"/>
    <property type="project" value="TreeGrafter"/>
</dbReference>
<evidence type="ECO:0000259" key="3">
    <source>
        <dbReference type="Pfam" id="PF13439"/>
    </source>
</evidence>
<name>A0A0T5NUL8_9RHOB</name>
<evidence type="ECO:0000313" key="5">
    <source>
        <dbReference type="Proteomes" id="UP000051295"/>
    </source>
</evidence>
<comment type="caution">
    <text evidence="4">The sequence shown here is derived from an EMBL/GenBank/DDBJ whole genome shotgun (WGS) entry which is preliminary data.</text>
</comment>
<dbReference type="OrthoDB" id="9790710at2"/>
<dbReference type="CDD" id="cd03801">
    <property type="entry name" value="GT4_PimA-like"/>
    <property type="match status" value="1"/>
</dbReference>
<dbReference type="GO" id="GO:0016757">
    <property type="term" value="F:glycosyltransferase activity"/>
    <property type="evidence" value="ECO:0007669"/>
    <property type="project" value="InterPro"/>
</dbReference>
<dbReference type="STRING" id="1641875.XM53_12365"/>
<evidence type="ECO:0000259" key="2">
    <source>
        <dbReference type="Pfam" id="PF00534"/>
    </source>
</evidence>
<dbReference type="InterPro" id="IPR028098">
    <property type="entry name" value="Glyco_trans_4-like_N"/>
</dbReference>
<dbReference type="PATRIC" id="fig|1641875.4.peg.266"/>
<gene>
    <name evidence="4" type="ORF">XM53_12365</name>
</gene>
<dbReference type="InterPro" id="IPR001296">
    <property type="entry name" value="Glyco_trans_1"/>
</dbReference>
<proteinExistence type="predicted"/>
<sequence length="350" mass="36801">MSRAVFAIPGDKDQRTGGYVYDATVLDRLNAMGVETAHLELSGSFPAPSETDMQATFGALAAVPRGRPIIVDGLALGAMDPARMDRIEAPVVAMVHHPLGLESGLEPAHAQALLRNEAQVLGRVAHVIVPSAHIAGTVVRDLGVARDKVTVAHPGFERSADVARSGTKKAQPPLILSVGLLARRKGHDVLLEALGLLTALDWQAEIVGKVHDEATARALEAQADRLGLQDRVRFAGEVGADALQNAYARASLFALATRYEGYGMVLSEAMLHGLPVVSCRVGAVPETVGDAALLVAPDDPAALAGAIERVLIEPGTAERYAAAARARAQSLTCWDHTARIFAGVLERIAS</sequence>
<protein>
    <submittedName>
        <fullName evidence="4">Glycosyl transferase family 1</fullName>
    </submittedName>
</protein>
<keyword evidence="5" id="KW-1185">Reference proteome</keyword>
<dbReference type="Pfam" id="PF13439">
    <property type="entry name" value="Glyco_transf_4"/>
    <property type="match status" value="1"/>
</dbReference>
<dbReference type="AlphaFoldDB" id="A0A0T5NUL8"/>